<dbReference type="PROSITE" id="PS00018">
    <property type="entry name" value="EF_HAND_1"/>
    <property type="match status" value="1"/>
</dbReference>
<organism evidence="1 2">
    <name type="scientific">Candidatus Roizmanbacteria bacterium RIFCSPHIGHO2_02_FULL_37_24</name>
    <dbReference type="NCBI Taxonomy" id="1802037"/>
    <lineage>
        <taxon>Bacteria</taxon>
        <taxon>Candidatus Roizmaniibacteriota</taxon>
    </lineage>
</organism>
<gene>
    <name evidence="1" type="ORF">A3C24_02565</name>
</gene>
<evidence type="ECO:0000313" key="2">
    <source>
        <dbReference type="Proteomes" id="UP000177159"/>
    </source>
</evidence>
<comment type="caution">
    <text evidence="1">The sequence shown here is derived from an EMBL/GenBank/DDBJ whole genome shotgun (WGS) entry which is preliminary data.</text>
</comment>
<dbReference type="InterPro" id="IPR018247">
    <property type="entry name" value="EF_Hand_1_Ca_BS"/>
</dbReference>
<name>A0A1F7GVK6_9BACT</name>
<protein>
    <recommendedName>
        <fullName evidence="3">EF-hand domain-containing protein</fullName>
    </recommendedName>
</protein>
<proteinExistence type="predicted"/>
<evidence type="ECO:0008006" key="3">
    <source>
        <dbReference type="Google" id="ProtNLM"/>
    </source>
</evidence>
<dbReference type="Proteomes" id="UP000177159">
    <property type="component" value="Unassembled WGS sequence"/>
</dbReference>
<dbReference type="AlphaFoldDB" id="A0A1F7GVK6"/>
<reference evidence="1 2" key="1">
    <citation type="journal article" date="2016" name="Nat. Commun.">
        <title>Thousands of microbial genomes shed light on interconnected biogeochemical processes in an aquifer system.</title>
        <authorList>
            <person name="Anantharaman K."/>
            <person name="Brown C.T."/>
            <person name="Hug L.A."/>
            <person name="Sharon I."/>
            <person name="Castelle C.J."/>
            <person name="Probst A.J."/>
            <person name="Thomas B.C."/>
            <person name="Singh A."/>
            <person name="Wilkins M.J."/>
            <person name="Karaoz U."/>
            <person name="Brodie E.L."/>
            <person name="Williams K.H."/>
            <person name="Hubbard S.S."/>
            <person name="Banfield J.F."/>
        </authorList>
    </citation>
    <scope>NUCLEOTIDE SEQUENCE [LARGE SCALE GENOMIC DNA]</scope>
</reference>
<sequence>MLELFNIFDMKKVLLASFFLIALFIFLKQDSFATTQNASILAQSGRRQCGQRCGLRYGGCATGLKCMYSSRSGSYVCVYQAPGQTCNGRNPCCNLIPIPTAPSTNVTGVIARPSVVVPTGVYDCSMCDVDGNGVVDQNDINILQQKAASDANIQPLVLFCTNQCMGSGLTVTPPQTTPPPTGQIGDCASSQGPGIKDGKVDLLDIDQLRNEINQQSQTLFCDFDGNSVVDIFDFNDLRKVFVSQSKI</sequence>
<accession>A0A1F7GVK6</accession>
<evidence type="ECO:0000313" key="1">
    <source>
        <dbReference type="EMBL" id="OGK22998.1"/>
    </source>
</evidence>
<dbReference type="EMBL" id="MFZM01000029">
    <property type="protein sequence ID" value="OGK22998.1"/>
    <property type="molecule type" value="Genomic_DNA"/>
</dbReference>